<dbReference type="STRING" id="1434701.SAMN05443634_105172"/>
<proteinExistence type="predicted"/>
<dbReference type="EMBL" id="FRBH01000005">
    <property type="protein sequence ID" value="SHL02784.1"/>
    <property type="molecule type" value="Genomic_DNA"/>
</dbReference>
<dbReference type="EMBL" id="BMFL01000011">
    <property type="protein sequence ID" value="GGF00245.1"/>
    <property type="molecule type" value="Genomic_DNA"/>
</dbReference>
<dbReference type="Proteomes" id="UP000650994">
    <property type="component" value="Unassembled WGS sequence"/>
</dbReference>
<reference evidence="1" key="5">
    <citation type="submission" date="2024-05" db="EMBL/GenBank/DDBJ databases">
        <authorList>
            <person name="Sun Q."/>
            <person name="Zhou Y."/>
        </authorList>
    </citation>
    <scope>NUCLEOTIDE SEQUENCE</scope>
    <source>
        <strain evidence="1">CGMCC 1.12707</strain>
    </source>
</reference>
<dbReference type="Proteomes" id="UP000184120">
    <property type="component" value="Unassembled WGS sequence"/>
</dbReference>
<reference evidence="2" key="2">
    <citation type="submission" date="2016-11" db="EMBL/GenBank/DDBJ databases">
        <authorList>
            <person name="Jaros S."/>
            <person name="Januszkiewicz K."/>
            <person name="Wedrychowicz H."/>
        </authorList>
    </citation>
    <scope>NUCLEOTIDE SEQUENCE [LARGE SCALE GENOMIC DNA]</scope>
    <source>
        <strain evidence="2">DSM 27989</strain>
    </source>
</reference>
<evidence type="ECO:0008006" key="5">
    <source>
        <dbReference type="Google" id="ProtNLM"/>
    </source>
</evidence>
<reference evidence="4" key="4">
    <citation type="journal article" date="2019" name="Int. J. Syst. Evol. Microbiol.">
        <title>The Global Catalogue of Microorganisms (GCM) 10K type strain sequencing project: providing services to taxonomists for standard genome sequencing and annotation.</title>
        <authorList>
            <consortium name="The Broad Institute Genomics Platform"/>
            <consortium name="The Broad Institute Genome Sequencing Center for Infectious Disease"/>
            <person name="Wu L."/>
            <person name="Ma J."/>
        </authorList>
    </citation>
    <scope>NUCLEOTIDE SEQUENCE [LARGE SCALE GENOMIC DNA]</scope>
    <source>
        <strain evidence="4">CGMCC 1.12707</strain>
    </source>
</reference>
<evidence type="ECO:0000313" key="2">
    <source>
        <dbReference type="EMBL" id="SHL02784.1"/>
    </source>
</evidence>
<evidence type="ECO:0000313" key="3">
    <source>
        <dbReference type="Proteomes" id="UP000184120"/>
    </source>
</evidence>
<reference evidence="1" key="1">
    <citation type="journal article" date="2014" name="Int. J. Syst. Evol. Microbiol.">
        <title>Complete genome of a new Firmicutes species belonging to the dominant human colonic microbiota ('Ruminococcus bicirculans') reveals two chromosomes and a selective capacity to utilize plant glucans.</title>
        <authorList>
            <consortium name="NISC Comparative Sequencing Program"/>
            <person name="Wegmann U."/>
            <person name="Louis P."/>
            <person name="Goesmann A."/>
            <person name="Henrissat B."/>
            <person name="Duncan S.H."/>
            <person name="Flint H.J."/>
        </authorList>
    </citation>
    <scope>NUCLEOTIDE SEQUENCE</scope>
    <source>
        <strain evidence="1">CGMCC 1.12707</strain>
    </source>
</reference>
<dbReference type="AlphaFoldDB" id="A0A1M6XA09"/>
<keyword evidence="4" id="KW-1185">Reference proteome</keyword>
<organism evidence="2 3">
    <name type="scientific">Chishuiella changwenlii</name>
    <dbReference type="NCBI Taxonomy" id="1434701"/>
    <lineage>
        <taxon>Bacteria</taxon>
        <taxon>Pseudomonadati</taxon>
        <taxon>Bacteroidota</taxon>
        <taxon>Flavobacteriia</taxon>
        <taxon>Flavobacteriales</taxon>
        <taxon>Weeksellaceae</taxon>
        <taxon>Chishuiella</taxon>
    </lineage>
</organism>
<evidence type="ECO:0000313" key="1">
    <source>
        <dbReference type="EMBL" id="GGF00245.1"/>
    </source>
</evidence>
<name>A0A1M6XA09_9FLAO</name>
<reference evidence="3" key="3">
    <citation type="submission" date="2016-11" db="EMBL/GenBank/DDBJ databases">
        <authorList>
            <person name="Varghese N."/>
            <person name="Submissions S."/>
        </authorList>
    </citation>
    <scope>NUCLEOTIDE SEQUENCE [LARGE SCALE GENOMIC DNA]</scope>
    <source>
        <strain evidence="3">DSM 27989</strain>
    </source>
</reference>
<gene>
    <name evidence="1" type="ORF">GCM10010984_17260</name>
    <name evidence="2" type="ORF">SAMN05443634_105172</name>
</gene>
<sequence>MKTVEVNRFNSENVQHFLIPDLPKRISILDNEEYLFLPTDWANDDELVFLKFRAEQKGYRIDYADYAPRSSIKIIFNEIESAIEQITELKIEDYSIQNRSTKLYYTRVIYAIICHNSKIELTSVSERINCSKSAIGKMHKNHKDLFRFLTDYRRTYNDIMQILTNNQVIERL</sequence>
<accession>A0A1M6XA09</accession>
<protein>
    <recommendedName>
        <fullName evidence="5">DnaA protein helix-turn-helix</fullName>
    </recommendedName>
</protein>
<evidence type="ECO:0000313" key="4">
    <source>
        <dbReference type="Proteomes" id="UP000650994"/>
    </source>
</evidence>